<organism evidence="2 3">
    <name type="scientific">Candidatus Sungbacteria bacterium RIFCSPHIGHO2_02_FULL_51_29</name>
    <dbReference type="NCBI Taxonomy" id="1802273"/>
    <lineage>
        <taxon>Bacteria</taxon>
        <taxon>Candidatus Sungiibacteriota</taxon>
    </lineage>
</organism>
<dbReference type="Pfam" id="PF14083">
    <property type="entry name" value="PGDYG"/>
    <property type="match status" value="1"/>
</dbReference>
<proteinExistence type="predicted"/>
<gene>
    <name evidence="2" type="ORF">A3C16_03725</name>
</gene>
<feature type="region of interest" description="Disordered" evidence="1">
    <location>
        <begin position="1"/>
        <end position="22"/>
    </location>
</feature>
<name>A0A1G2KZP0_9BACT</name>
<evidence type="ECO:0000256" key="1">
    <source>
        <dbReference type="SAM" id="MobiDB-lite"/>
    </source>
</evidence>
<protein>
    <submittedName>
        <fullName evidence="2">Uncharacterized protein</fullName>
    </submittedName>
</protein>
<evidence type="ECO:0000313" key="3">
    <source>
        <dbReference type="Proteomes" id="UP000177811"/>
    </source>
</evidence>
<dbReference type="Proteomes" id="UP000177811">
    <property type="component" value="Unassembled WGS sequence"/>
</dbReference>
<dbReference type="AlphaFoldDB" id="A0A1G2KZP0"/>
<evidence type="ECO:0000313" key="2">
    <source>
        <dbReference type="EMBL" id="OHA03899.1"/>
    </source>
</evidence>
<dbReference type="EMBL" id="MHQL01000005">
    <property type="protein sequence ID" value="OHA03899.1"/>
    <property type="molecule type" value="Genomic_DNA"/>
</dbReference>
<dbReference type="InterPro" id="IPR025688">
    <property type="entry name" value="PGDYG_prot"/>
</dbReference>
<reference evidence="2 3" key="1">
    <citation type="journal article" date="2016" name="Nat. Commun.">
        <title>Thousands of microbial genomes shed light on interconnected biogeochemical processes in an aquifer system.</title>
        <authorList>
            <person name="Anantharaman K."/>
            <person name="Brown C.T."/>
            <person name="Hug L.A."/>
            <person name="Sharon I."/>
            <person name="Castelle C.J."/>
            <person name="Probst A.J."/>
            <person name="Thomas B.C."/>
            <person name="Singh A."/>
            <person name="Wilkins M.J."/>
            <person name="Karaoz U."/>
            <person name="Brodie E.L."/>
            <person name="Williams K.H."/>
            <person name="Hubbard S.S."/>
            <person name="Banfield J.F."/>
        </authorList>
    </citation>
    <scope>NUCLEOTIDE SEQUENCE [LARGE SCALE GENOMIC DNA]</scope>
</reference>
<comment type="caution">
    <text evidence="2">The sequence shown here is derived from an EMBL/GenBank/DDBJ whole genome shotgun (WGS) entry which is preliminary data.</text>
</comment>
<accession>A0A1G2KZP0</accession>
<sequence>MKEGEPRMETKESQFQQIDRKSPDIMSALAEASVYKKQGRVEARPATVGEEITTTLEGGAKETVNKAGEEDWIMTNPGGEQYIISEKKFLGRYEATDEDGVYAAKGYCRAIPNPFGKPIEIMASWGSPQTGDERCLIADTCDASGKCDGEPYLIDADAFAKTYKQVEAQG</sequence>